<comment type="similarity">
    <text evidence="4 5">Belongs to the RNA methyltransferase RlmH family.</text>
</comment>
<gene>
    <name evidence="5 6" type="primary">rlmH</name>
    <name evidence="6" type="ORF">BLTE_32790</name>
</gene>
<keyword evidence="1 5" id="KW-0489">Methyltransferase</keyword>
<feature type="binding site" evidence="5">
    <location>
        <begin position="147"/>
        <end position="152"/>
    </location>
    <ligand>
        <name>S-adenosyl-L-methionine</name>
        <dbReference type="ChEBI" id="CHEBI:59789"/>
    </ligand>
</feature>
<accession>A0A348G4W1</accession>
<comment type="function">
    <text evidence="5">Specifically methylates the pseudouridine at position 1915 (m3Psi1915) in 23S rRNA.</text>
</comment>
<keyword evidence="5" id="KW-0963">Cytoplasm</keyword>
<keyword evidence="2 5" id="KW-0808">Transferase</keyword>
<keyword evidence="5" id="KW-0698">rRNA processing</keyword>
<dbReference type="NCBIfam" id="NF000989">
    <property type="entry name" value="PRK00103.2-3"/>
    <property type="match status" value="1"/>
</dbReference>
<evidence type="ECO:0000256" key="3">
    <source>
        <dbReference type="ARBA" id="ARBA00022691"/>
    </source>
</evidence>
<dbReference type="PANTHER" id="PTHR33603">
    <property type="entry name" value="METHYLTRANSFERASE"/>
    <property type="match status" value="1"/>
</dbReference>
<evidence type="ECO:0000313" key="6">
    <source>
        <dbReference type="EMBL" id="BBF94594.1"/>
    </source>
</evidence>
<sequence length="180" mass="19304">MVGRAPGQPHPRLLTGVRTAVRLLTLAVGRLKAGPERDLEARYLDRARGMGRALGLAPVELGEIAESAARRPDARKTDEAGRLAAAMPGGCALIALDERGRSLTSPAFADHIARERDGGRSDLVFVIGGPDGMADELRARAGLVLSFGAMTWPHQMVRILLAEQVYRAMTLLAGHPYHRA</sequence>
<dbReference type="InterPro" id="IPR029026">
    <property type="entry name" value="tRNA_m1G_MTases_N"/>
</dbReference>
<evidence type="ECO:0000313" key="7">
    <source>
        <dbReference type="Proteomes" id="UP000266934"/>
    </source>
</evidence>
<evidence type="ECO:0000256" key="1">
    <source>
        <dbReference type="ARBA" id="ARBA00022603"/>
    </source>
</evidence>
<dbReference type="GO" id="GO:0070038">
    <property type="term" value="F:rRNA (pseudouridine-N3-)-methyltransferase activity"/>
    <property type="evidence" value="ECO:0007669"/>
    <property type="project" value="UniProtKB-UniRule"/>
</dbReference>
<protein>
    <recommendedName>
        <fullName evidence="5">Ribosomal RNA large subunit methyltransferase H</fullName>
        <ecNumber evidence="5">2.1.1.177</ecNumber>
    </recommendedName>
    <alternativeName>
        <fullName evidence="5">23S rRNA (pseudouridine1915-N3)-methyltransferase</fullName>
    </alternativeName>
    <alternativeName>
        <fullName evidence="5">23S rRNA m3Psi1915 methyltransferase</fullName>
    </alternativeName>
    <alternativeName>
        <fullName evidence="5">rRNA (pseudouridine-N3-)-methyltransferase RlmH</fullName>
    </alternativeName>
</protein>
<dbReference type="Pfam" id="PF02590">
    <property type="entry name" value="SPOUT_MTase"/>
    <property type="match status" value="1"/>
</dbReference>
<dbReference type="KEGG" id="blag:BLTE_32790"/>
<evidence type="ECO:0000256" key="2">
    <source>
        <dbReference type="ARBA" id="ARBA00022679"/>
    </source>
</evidence>
<proteinExistence type="inferred from homology"/>
<evidence type="ECO:0000256" key="5">
    <source>
        <dbReference type="HAMAP-Rule" id="MF_00658"/>
    </source>
</evidence>
<comment type="catalytic activity">
    <reaction evidence="5">
        <text>pseudouridine(1915) in 23S rRNA + S-adenosyl-L-methionine = N(3)-methylpseudouridine(1915) in 23S rRNA + S-adenosyl-L-homocysteine + H(+)</text>
        <dbReference type="Rhea" id="RHEA:42752"/>
        <dbReference type="Rhea" id="RHEA-COMP:10221"/>
        <dbReference type="Rhea" id="RHEA-COMP:10222"/>
        <dbReference type="ChEBI" id="CHEBI:15378"/>
        <dbReference type="ChEBI" id="CHEBI:57856"/>
        <dbReference type="ChEBI" id="CHEBI:59789"/>
        <dbReference type="ChEBI" id="CHEBI:65314"/>
        <dbReference type="ChEBI" id="CHEBI:74486"/>
        <dbReference type="EC" id="2.1.1.177"/>
    </reaction>
</comment>
<feature type="binding site" evidence="5">
    <location>
        <position position="96"/>
    </location>
    <ligand>
        <name>S-adenosyl-L-methionine</name>
        <dbReference type="ChEBI" id="CHEBI:59789"/>
    </ligand>
</feature>
<dbReference type="Proteomes" id="UP000266934">
    <property type="component" value="Chromosome"/>
</dbReference>
<keyword evidence="3 5" id="KW-0949">S-adenosyl-L-methionine</keyword>
<organism evidence="6 7">
    <name type="scientific">Blastochloris tepida</name>
    <dbReference type="NCBI Taxonomy" id="2233851"/>
    <lineage>
        <taxon>Bacteria</taxon>
        <taxon>Pseudomonadati</taxon>
        <taxon>Pseudomonadota</taxon>
        <taxon>Alphaproteobacteria</taxon>
        <taxon>Hyphomicrobiales</taxon>
        <taxon>Blastochloridaceae</taxon>
        <taxon>Blastochloris</taxon>
    </lineage>
</organism>
<dbReference type="AlphaFoldDB" id="A0A348G4W1"/>
<keyword evidence="7" id="KW-1185">Reference proteome</keyword>
<dbReference type="EMBL" id="AP018907">
    <property type="protein sequence ID" value="BBF94594.1"/>
    <property type="molecule type" value="Genomic_DNA"/>
</dbReference>
<dbReference type="CDD" id="cd18081">
    <property type="entry name" value="RlmH-like"/>
    <property type="match status" value="1"/>
</dbReference>
<dbReference type="Gene3D" id="3.40.1280.10">
    <property type="match status" value="1"/>
</dbReference>
<dbReference type="HAMAP" id="MF_00658">
    <property type="entry name" value="23SrRNA_methyltr_H"/>
    <property type="match status" value="1"/>
</dbReference>
<dbReference type="PANTHER" id="PTHR33603:SF1">
    <property type="entry name" value="RIBOSOMAL RNA LARGE SUBUNIT METHYLTRANSFERASE H"/>
    <property type="match status" value="1"/>
</dbReference>
<dbReference type="PIRSF" id="PIRSF004505">
    <property type="entry name" value="MT_bac"/>
    <property type="match status" value="1"/>
</dbReference>
<dbReference type="InterPro" id="IPR029028">
    <property type="entry name" value="Alpha/beta_knot_MTases"/>
</dbReference>
<comment type="subcellular location">
    <subcellularLocation>
        <location evidence="5">Cytoplasm</location>
    </subcellularLocation>
</comment>
<name>A0A348G4W1_9HYPH</name>
<reference evidence="6 7" key="1">
    <citation type="submission" date="2018-08" db="EMBL/GenBank/DDBJ databases">
        <title>Complete genome sequencing of Blastochloris tepida GI.</title>
        <authorList>
            <person name="Tsukatani Y."/>
            <person name="Mori H."/>
        </authorList>
    </citation>
    <scope>NUCLEOTIDE SEQUENCE [LARGE SCALE GENOMIC DNA]</scope>
    <source>
        <strain evidence="6 7">GI</strain>
    </source>
</reference>
<evidence type="ECO:0000256" key="4">
    <source>
        <dbReference type="ARBA" id="ARBA00038303"/>
    </source>
</evidence>
<comment type="subunit">
    <text evidence="5">Homodimer.</text>
</comment>
<dbReference type="EC" id="2.1.1.177" evidence="5"/>
<feature type="binding site" evidence="5">
    <location>
        <position position="128"/>
    </location>
    <ligand>
        <name>S-adenosyl-L-methionine</name>
        <dbReference type="ChEBI" id="CHEBI:59789"/>
    </ligand>
</feature>
<dbReference type="GO" id="GO:0005737">
    <property type="term" value="C:cytoplasm"/>
    <property type="evidence" value="ECO:0007669"/>
    <property type="project" value="UniProtKB-SubCell"/>
</dbReference>
<dbReference type="InterPro" id="IPR003742">
    <property type="entry name" value="RlmH-like"/>
</dbReference>
<dbReference type="SUPFAM" id="SSF75217">
    <property type="entry name" value="alpha/beta knot"/>
    <property type="match status" value="1"/>
</dbReference>